<evidence type="ECO:0000313" key="1">
    <source>
        <dbReference type="EMBL" id="KAK8774404.1"/>
    </source>
</evidence>
<proteinExistence type="predicted"/>
<reference evidence="1 2" key="1">
    <citation type="journal article" date="2023" name="Arcadia Sci">
        <title>De novo assembly of a long-read Amblyomma americanum tick genome.</title>
        <authorList>
            <person name="Chou S."/>
            <person name="Poskanzer K.E."/>
            <person name="Rollins M."/>
            <person name="Thuy-Boun P.S."/>
        </authorList>
    </citation>
    <scope>NUCLEOTIDE SEQUENCE [LARGE SCALE GENOMIC DNA]</scope>
    <source>
        <strain evidence="1">F_SG_1</strain>
        <tissue evidence="1">Salivary glands</tissue>
    </source>
</reference>
<accession>A0AAQ4EI85</accession>
<evidence type="ECO:0000313" key="2">
    <source>
        <dbReference type="Proteomes" id="UP001321473"/>
    </source>
</evidence>
<sequence length="154" mass="17772">MERQQAPESLRLEGNFSASWKRFKRVIAGDEALNVFNNFKFEPNERKDDYKTSIEKSDAYCTEATNEVHERCLFRTRTQAEGDPFEKFLCDLNKPRSATLEHRKTHWSLGTTSGKDYWLIARLQTRTGDPLVNCCKGGACEPIFPTSMKYPAPR</sequence>
<protein>
    <submittedName>
        <fullName evidence="1">Uncharacterized protein</fullName>
    </submittedName>
</protein>
<gene>
    <name evidence="1" type="ORF">V5799_011063</name>
</gene>
<organism evidence="1 2">
    <name type="scientific">Amblyomma americanum</name>
    <name type="common">Lone star tick</name>
    <dbReference type="NCBI Taxonomy" id="6943"/>
    <lineage>
        <taxon>Eukaryota</taxon>
        <taxon>Metazoa</taxon>
        <taxon>Ecdysozoa</taxon>
        <taxon>Arthropoda</taxon>
        <taxon>Chelicerata</taxon>
        <taxon>Arachnida</taxon>
        <taxon>Acari</taxon>
        <taxon>Parasitiformes</taxon>
        <taxon>Ixodida</taxon>
        <taxon>Ixodoidea</taxon>
        <taxon>Ixodidae</taxon>
        <taxon>Amblyomminae</taxon>
        <taxon>Amblyomma</taxon>
    </lineage>
</organism>
<name>A0AAQ4EI85_AMBAM</name>
<dbReference type="Proteomes" id="UP001321473">
    <property type="component" value="Unassembled WGS sequence"/>
</dbReference>
<comment type="caution">
    <text evidence="1">The sequence shown here is derived from an EMBL/GenBank/DDBJ whole genome shotgun (WGS) entry which is preliminary data.</text>
</comment>
<keyword evidence="2" id="KW-1185">Reference proteome</keyword>
<dbReference type="EMBL" id="JARKHS020015431">
    <property type="protein sequence ID" value="KAK8774404.1"/>
    <property type="molecule type" value="Genomic_DNA"/>
</dbReference>
<dbReference type="AlphaFoldDB" id="A0AAQ4EI85"/>